<dbReference type="InterPro" id="IPR008949">
    <property type="entry name" value="Isoprenoid_synthase_dom_sf"/>
</dbReference>
<dbReference type="GeneID" id="107005336"/>
<dbReference type="SUPFAM" id="SSF48576">
    <property type="entry name" value="Terpenoid synthases"/>
    <property type="match status" value="1"/>
</dbReference>
<name>A0ABM1V0S3_SOLPN</name>
<dbReference type="Proteomes" id="UP000694930">
    <property type="component" value="Chromosome 12"/>
</dbReference>
<dbReference type="InterPro" id="IPR050148">
    <property type="entry name" value="Terpene_synthase-like"/>
</dbReference>
<dbReference type="InterPro" id="IPR005630">
    <property type="entry name" value="Terpene_synthase_metal-bd"/>
</dbReference>
<reference evidence="4" key="2">
    <citation type="submission" date="2025-08" db="UniProtKB">
        <authorList>
            <consortium name="RefSeq"/>
        </authorList>
    </citation>
    <scope>IDENTIFICATION</scope>
</reference>
<dbReference type="Gene3D" id="1.10.600.10">
    <property type="entry name" value="Farnesyl Diphosphate Synthase"/>
    <property type="match status" value="1"/>
</dbReference>
<evidence type="ECO:0000256" key="1">
    <source>
        <dbReference type="ARBA" id="ARBA00022723"/>
    </source>
</evidence>
<accession>A0ABM1V0S3</accession>
<dbReference type="PANTHER" id="PTHR31225:SF209">
    <property type="entry name" value="TERPENE SYNTHASE 17"/>
    <property type="match status" value="1"/>
</dbReference>
<dbReference type="Pfam" id="PF03936">
    <property type="entry name" value="Terpene_synth_C"/>
    <property type="match status" value="1"/>
</dbReference>
<sequence>MRIIYQDLLDVYNEIEKELANENKSFLVNYSINEGWERIATKDAFDWLTNEPPILVASCIITRLLNDLLSHEEEQKRGDAASGVECYMKEYGVRKEEAHTKIRNIIENYWKDLNEEYFKVDATIITRVLLMPIINLTRVSEFMYKDEDAYTFSKNNLKCVISEILVDPII</sequence>
<evidence type="ECO:0000313" key="4">
    <source>
        <dbReference type="RefSeq" id="XP_027769341.1"/>
    </source>
</evidence>
<dbReference type="RefSeq" id="XP_027769341.1">
    <property type="nucleotide sequence ID" value="XM_027913540.1"/>
</dbReference>
<reference evidence="3" key="1">
    <citation type="journal article" date="2014" name="Nat. Genet.">
        <title>The genome of the stress-tolerant wild tomato species Solanum pennellii.</title>
        <authorList>
            <person name="Bolger A."/>
            <person name="Scossa F."/>
            <person name="Bolger M.E."/>
            <person name="Lanz C."/>
            <person name="Maumus F."/>
            <person name="Tohge T."/>
            <person name="Quesneville H."/>
            <person name="Alseekh S."/>
            <person name="Sorensen I."/>
            <person name="Lichtenstein G."/>
            <person name="Fich E.A."/>
            <person name="Conte M."/>
            <person name="Keller H."/>
            <person name="Schneeberger K."/>
            <person name="Schwacke R."/>
            <person name="Ofner I."/>
            <person name="Vrebalov J."/>
            <person name="Xu Y."/>
            <person name="Osorio S."/>
            <person name="Aflitos S.A."/>
            <person name="Schijlen E."/>
            <person name="Jimenez-Gomez J.M."/>
            <person name="Ryngajllo M."/>
            <person name="Kimura S."/>
            <person name="Kumar R."/>
            <person name="Koenig D."/>
            <person name="Headland L.R."/>
            <person name="Maloof J.N."/>
            <person name="Sinha N."/>
            <person name="van Ham R.C."/>
            <person name="Lankhorst R.K."/>
            <person name="Mao L."/>
            <person name="Vogel A."/>
            <person name="Arsova B."/>
            <person name="Panstruga R."/>
            <person name="Fei Z."/>
            <person name="Rose J.K."/>
            <person name="Zamir D."/>
            <person name="Carrari F."/>
            <person name="Giovannoni J.J."/>
            <person name="Weigel D."/>
            <person name="Usadel B."/>
            <person name="Fernie A.R."/>
        </authorList>
    </citation>
    <scope>NUCLEOTIDE SEQUENCE [LARGE SCALE GENOMIC DNA]</scope>
    <source>
        <strain evidence="3">cv. LA0716</strain>
    </source>
</reference>
<evidence type="ECO:0000259" key="2">
    <source>
        <dbReference type="Pfam" id="PF03936"/>
    </source>
</evidence>
<organism evidence="3 4">
    <name type="scientific">Solanum pennellii</name>
    <name type="common">Tomato</name>
    <name type="synonym">Lycopersicon pennellii</name>
    <dbReference type="NCBI Taxonomy" id="28526"/>
    <lineage>
        <taxon>Eukaryota</taxon>
        <taxon>Viridiplantae</taxon>
        <taxon>Streptophyta</taxon>
        <taxon>Embryophyta</taxon>
        <taxon>Tracheophyta</taxon>
        <taxon>Spermatophyta</taxon>
        <taxon>Magnoliopsida</taxon>
        <taxon>eudicotyledons</taxon>
        <taxon>Gunneridae</taxon>
        <taxon>Pentapetalae</taxon>
        <taxon>asterids</taxon>
        <taxon>lamiids</taxon>
        <taxon>Solanales</taxon>
        <taxon>Solanaceae</taxon>
        <taxon>Solanoideae</taxon>
        <taxon>Solaneae</taxon>
        <taxon>Solanum</taxon>
        <taxon>Solanum subgen. Lycopersicon</taxon>
    </lineage>
</organism>
<keyword evidence="3" id="KW-1185">Reference proteome</keyword>
<protein>
    <submittedName>
        <fullName evidence="4">Probable sesquiterpene synthase</fullName>
    </submittedName>
</protein>
<gene>
    <name evidence="4" type="primary">LOC107005336</name>
</gene>
<feature type="domain" description="Terpene synthase metal-binding" evidence="2">
    <location>
        <begin position="39"/>
        <end position="112"/>
    </location>
</feature>
<dbReference type="PANTHER" id="PTHR31225">
    <property type="entry name" value="OS04G0344100 PROTEIN-RELATED"/>
    <property type="match status" value="1"/>
</dbReference>
<evidence type="ECO:0000313" key="3">
    <source>
        <dbReference type="Proteomes" id="UP000694930"/>
    </source>
</evidence>
<keyword evidence="1" id="KW-0479">Metal-binding</keyword>
<proteinExistence type="predicted"/>